<dbReference type="STRING" id="7868.ENSCMIP00000010729"/>
<dbReference type="SUPFAM" id="SSF56672">
    <property type="entry name" value="DNA/RNA polymerases"/>
    <property type="match status" value="1"/>
</dbReference>
<reference evidence="2" key="4">
    <citation type="submission" date="2025-08" db="UniProtKB">
        <authorList>
            <consortium name="Ensembl"/>
        </authorList>
    </citation>
    <scope>IDENTIFICATION</scope>
</reference>
<dbReference type="PROSITE" id="PS50878">
    <property type="entry name" value="RT_POL"/>
    <property type="match status" value="1"/>
</dbReference>
<feature type="domain" description="Reverse transcriptase" evidence="1">
    <location>
        <begin position="1"/>
        <end position="208"/>
    </location>
</feature>
<dbReference type="AlphaFoldDB" id="A0A4W3HMU2"/>
<reference evidence="3" key="3">
    <citation type="journal article" date="2014" name="Nature">
        <title>Elephant shark genome provides unique insights into gnathostome evolution.</title>
        <authorList>
            <consortium name="International Elephant Shark Genome Sequencing Consortium"/>
            <person name="Venkatesh B."/>
            <person name="Lee A.P."/>
            <person name="Ravi V."/>
            <person name="Maurya A.K."/>
            <person name="Lian M.M."/>
            <person name="Swann J.B."/>
            <person name="Ohta Y."/>
            <person name="Flajnik M.F."/>
            <person name="Sutoh Y."/>
            <person name="Kasahara M."/>
            <person name="Hoon S."/>
            <person name="Gangu V."/>
            <person name="Roy S.W."/>
            <person name="Irimia M."/>
            <person name="Korzh V."/>
            <person name="Kondrychyn I."/>
            <person name="Lim Z.W."/>
            <person name="Tay B.H."/>
            <person name="Tohari S."/>
            <person name="Kong K.W."/>
            <person name="Ho S."/>
            <person name="Lorente-Galdos B."/>
            <person name="Quilez J."/>
            <person name="Marques-Bonet T."/>
            <person name="Raney B.J."/>
            <person name="Ingham P.W."/>
            <person name="Tay A."/>
            <person name="Hillier L.W."/>
            <person name="Minx P."/>
            <person name="Boehm T."/>
            <person name="Wilson R.K."/>
            <person name="Brenner S."/>
            <person name="Warren W.C."/>
        </authorList>
    </citation>
    <scope>NUCLEOTIDE SEQUENCE [LARGE SCALE GENOMIC DNA]</scope>
</reference>
<dbReference type="OMA" id="LFTICIN"/>
<protein>
    <recommendedName>
        <fullName evidence="1">Reverse transcriptase domain-containing protein</fullName>
    </recommendedName>
</protein>
<dbReference type="Proteomes" id="UP000314986">
    <property type="component" value="Unassembled WGS sequence"/>
</dbReference>
<dbReference type="GeneTree" id="ENSGT01150000286902"/>
<dbReference type="CDD" id="cd01650">
    <property type="entry name" value="RT_nLTR_like"/>
    <property type="match status" value="1"/>
</dbReference>
<dbReference type="PANTHER" id="PTHR33332">
    <property type="entry name" value="REVERSE TRANSCRIPTASE DOMAIN-CONTAINING PROTEIN"/>
    <property type="match status" value="1"/>
</dbReference>
<keyword evidence="3" id="KW-1185">Reference proteome</keyword>
<dbReference type="InterPro" id="IPR043502">
    <property type="entry name" value="DNA/RNA_pol_sf"/>
</dbReference>
<reference evidence="2" key="5">
    <citation type="submission" date="2025-09" db="UniProtKB">
        <authorList>
            <consortium name="Ensembl"/>
        </authorList>
    </citation>
    <scope>IDENTIFICATION</scope>
</reference>
<accession>A0A4W3HMU2</accession>
<organism evidence="2 3">
    <name type="scientific">Callorhinchus milii</name>
    <name type="common">Ghost shark</name>
    <dbReference type="NCBI Taxonomy" id="7868"/>
    <lineage>
        <taxon>Eukaryota</taxon>
        <taxon>Metazoa</taxon>
        <taxon>Chordata</taxon>
        <taxon>Craniata</taxon>
        <taxon>Vertebrata</taxon>
        <taxon>Chondrichthyes</taxon>
        <taxon>Holocephali</taxon>
        <taxon>Chimaeriformes</taxon>
        <taxon>Callorhinchidae</taxon>
        <taxon>Callorhinchus</taxon>
    </lineage>
</organism>
<dbReference type="Ensembl" id="ENSCMIT00000011006.1">
    <property type="protein sequence ID" value="ENSCMIP00000010729.1"/>
    <property type="gene ID" value="ENSCMIG00000005654.1"/>
</dbReference>
<proteinExistence type="predicted"/>
<dbReference type="InterPro" id="IPR000477">
    <property type="entry name" value="RT_dom"/>
</dbReference>
<reference evidence="3" key="1">
    <citation type="journal article" date="2006" name="Science">
        <title>Ancient noncoding elements conserved in the human genome.</title>
        <authorList>
            <person name="Venkatesh B."/>
            <person name="Kirkness E.F."/>
            <person name="Loh Y.H."/>
            <person name="Halpern A.L."/>
            <person name="Lee A.P."/>
            <person name="Johnson J."/>
            <person name="Dandona N."/>
            <person name="Viswanathan L.D."/>
            <person name="Tay A."/>
            <person name="Venter J.C."/>
            <person name="Strausberg R.L."/>
            <person name="Brenner S."/>
        </authorList>
    </citation>
    <scope>NUCLEOTIDE SEQUENCE [LARGE SCALE GENOMIC DNA]</scope>
</reference>
<dbReference type="InParanoid" id="A0A4W3HMU2"/>
<reference evidence="3" key="2">
    <citation type="journal article" date="2007" name="PLoS Biol.">
        <title>Survey sequencing and comparative analysis of the elephant shark (Callorhinchus milii) genome.</title>
        <authorList>
            <person name="Venkatesh B."/>
            <person name="Kirkness E.F."/>
            <person name="Loh Y.H."/>
            <person name="Halpern A.L."/>
            <person name="Lee A.P."/>
            <person name="Johnson J."/>
            <person name="Dandona N."/>
            <person name="Viswanathan L.D."/>
            <person name="Tay A."/>
            <person name="Venter J.C."/>
            <person name="Strausberg R.L."/>
            <person name="Brenner S."/>
        </authorList>
    </citation>
    <scope>NUCLEOTIDE SEQUENCE [LARGE SCALE GENOMIC DNA]</scope>
</reference>
<dbReference type="Pfam" id="PF00078">
    <property type="entry name" value="RVT_1"/>
    <property type="match status" value="1"/>
</dbReference>
<evidence type="ECO:0000313" key="3">
    <source>
        <dbReference type="Proteomes" id="UP000314986"/>
    </source>
</evidence>
<evidence type="ECO:0000313" key="2">
    <source>
        <dbReference type="Ensembl" id="ENSCMIP00000010729.1"/>
    </source>
</evidence>
<name>A0A4W3HMU2_CALMI</name>
<sequence>MIGKFLESLIKDVVVRYLGEHNIIRPSQHGFTKGKSCLTNRIEFFEDISSKLDKDESVDVAYLDFQKAFNKVPHKRLVQKIRAHGIGGSILTSNGKWLTGRKQRVGINGSFSDWRDVTSGVPQGSVLGPQLFTICINDLDEDIKANISKFADDTKLGGSVNTEDDIKKMQQDIDRLGDWAGRWQMKYNVGKCEVIHRGRKNSRAGYFLEGERLECVSVQRDLGVLVHQSQKVSLQVQQQLGRRTVC</sequence>
<evidence type="ECO:0000259" key="1">
    <source>
        <dbReference type="PROSITE" id="PS50878"/>
    </source>
</evidence>